<dbReference type="AlphaFoldDB" id="A0A7S1MHW9"/>
<gene>
    <name evidence="2" type="ORF">NDES1114_LOCUS23018</name>
</gene>
<evidence type="ECO:0000256" key="1">
    <source>
        <dbReference type="SAM" id="MobiDB-lite"/>
    </source>
</evidence>
<feature type="region of interest" description="Disordered" evidence="1">
    <location>
        <begin position="40"/>
        <end position="76"/>
    </location>
</feature>
<dbReference type="EMBL" id="HBGF01034353">
    <property type="protein sequence ID" value="CAD9132028.1"/>
    <property type="molecule type" value="Transcribed_RNA"/>
</dbReference>
<proteinExistence type="predicted"/>
<accession>A0A7S1MHW9</accession>
<reference evidence="2" key="1">
    <citation type="submission" date="2021-01" db="EMBL/GenBank/DDBJ databases">
        <authorList>
            <person name="Corre E."/>
            <person name="Pelletier E."/>
            <person name="Niang G."/>
            <person name="Scheremetjew M."/>
            <person name="Finn R."/>
            <person name="Kale V."/>
            <person name="Holt S."/>
            <person name="Cochrane G."/>
            <person name="Meng A."/>
            <person name="Brown T."/>
            <person name="Cohen L."/>
        </authorList>
    </citation>
    <scope>NUCLEOTIDE SEQUENCE</scope>
    <source>
        <strain evidence="2">CCAP 1951/1</strain>
    </source>
</reference>
<organism evidence="2">
    <name type="scientific">Neobodo designis</name>
    <name type="common">Flagellated protozoan</name>
    <name type="synonym">Bodo designis</name>
    <dbReference type="NCBI Taxonomy" id="312471"/>
    <lineage>
        <taxon>Eukaryota</taxon>
        <taxon>Discoba</taxon>
        <taxon>Euglenozoa</taxon>
        <taxon>Kinetoplastea</taxon>
        <taxon>Metakinetoplastina</taxon>
        <taxon>Neobodonida</taxon>
        <taxon>Neobodo</taxon>
    </lineage>
</organism>
<sequence length="99" mass="11372">MSWGVRGGLGRAIQSRKSWTLPNVRQADAPMDSKLRQLAANTVRRDRASDDVPIAVRDKTSRPGEPYKRAAGNPSWRSNFNALKETTRRRYINKKMFRQ</sequence>
<evidence type="ECO:0000313" key="2">
    <source>
        <dbReference type="EMBL" id="CAD9132028.1"/>
    </source>
</evidence>
<feature type="compositionally biased region" description="Basic and acidic residues" evidence="1">
    <location>
        <begin position="43"/>
        <end position="68"/>
    </location>
</feature>
<name>A0A7S1MHW9_NEODS</name>
<protein>
    <submittedName>
        <fullName evidence="2">Uncharacterized protein</fullName>
    </submittedName>
</protein>